<comment type="function">
    <text evidence="2 9 11">Excises uracil residues from the DNA which can arise as a result of misincorporation of dUMP residues by DNA polymerase or due to deamination of cytosine.</text>
</comment>
<dbReference type="SMART" id="SM00986">
    <property type="entry name" value="UDG"/>
    <property type="match status" value="1"/>
</dbReference>
<evidence type="ECO:0000256" key="6">
    <source>
        <dbReference type="ARBA" id="ARBA00022763"/>
    </source>
</evidence>
<dbReference type="NCBIfam" id="TIGR00628">
    <property type="entry name" value="ung"/>
    <property type="match status" value="1"/>
</dbReference>
<evidence type="ECO:0000256" key="9">
    <source>
        <dbReference type="HAMAP-Rule" id="MF_00148"/>
    </source>
</evidence>
<evidence type="ECO:0000313" key="13">
    <source>
        <dbReference type="EMBL" id="QTV05330.1"/>
    </source>
</evidence>
<reference evidence="14" key="2">
    <citation type="submission" date="2021-04" db="EMBL/GenBank/DDBJ databases">
        <title>Taxonomy of Flavobacteriaceae bacterium ZY171143.</title>
        <authorList>
            <person name="Li F."/>
        </authorList>
    </citation>
    <scope>NUCLEOTIDE SEQUENCE [LARGE SCALE GENOMIC DNA]</scope>
    <source>
        <strain evidence="14">ZY171143</strain>
    </source>
</reference>
<dbReference type="PROSITE" id="PS00130">
    <property type="entry name" value="U_DNA_GLYCOSYLASE"/>
    <property type="match status" value="1"/>
</dbReference>
<gene>
    <name evidence="9" type="primary">ung</name>
    <name evidence="13" type="ORF">J9309_11180</name>
</gene>
<dbReference type="GO" id="GO:0004844">
    <property type="term" value="F:uracil DNA N-glycosylase activity"/>
    <property type="evidence" value="ECO:0007669"/>
    <property type="project" value="UniProtKB-EC"/>
</dbReference>
<dbReference type="Pfam" id="PF03167">
    <property type="entry name" value="UDG"/>
    <property type="match status" value="1"/>
</dbReference>
<comment type="catalytic activity">
    <reaction evidence="1 9 11">
        <text>Hydrolyzes single-stranded DNA or mismatched double-stranded DNA and polynucleotides, releasing free uracil.</text>
        <dbReference type="EC" id="3.2.2.27"/>
    </reaction>
</comment>
<accession>A0ABX7XBS1</accession>
<protein>
    <recommendedName>
        <fullName evidence="5 9">Uracil-DNA glycosylase</fullName>
        <shortName evidence="9">UDG</shortName>
        <ecNumber evidence="4 9">3.2.2.27</ecNumber>
    </recommendedName>
</protein>
<evidence type="ECO:0000256" key="3">
    <source>
        <dbReference type="ARBA" id="ARBA00008184"/>
    </source>
</evidence>
<dbReference type="SMART" id="SM00987">
    <property type="entry name" value="UreE_C"/>
    <property type="match status" value="1"/>
</dbReference>
<evidence type="ECO:0000313" key="14">
    <source>
        <dbReference type="Proteomes" id="UP000672011"/>
    </source>
</evidence>
<dbReference type="NCBIfam" id="NF003592">
    <property type="entry name" value="PRK05254.1-5"/>
    <property type="match status" value="1"/>
</dbReference>
<keyword evidence="8 9" id="KW-0234">DNA repair</keyword>
<evidence type="ECO:0000256" key="7">
    <source>
        <dbReference type="ARBA" id="ARBA00022801"/>
    </source>
</evidence>
<comment type="similarity">
    <text evidence="3 9 11">Belongs to the uracil-DNA glycosylase (UDG) superfamily. UNG family.</text>
</comment>
<keyword evidence="14" id="KW-1185">Reference proteome</keyword>
<dbReference type="InterPro" id="IPR036895">
    <property type="entry name" value="Uracil-DNA_glycosylase-like_sf"/>
</dbReference>
<evidence type="ECO:0000256" key="8">
    <source>
        <dbReference type="ARBA" id="ARBA00023204"/>
    </source>
</evidence>
<feature type="active site" description="Proton acceptor" evidence="9 10">
    <location>
        <position position="65"/>
    </location>
</feature>
<keyword evidence="13" id="KW-0326">Glycosidase</keyword>
<dbReference type="NCBIfam" id="NF003588">
    <property type="entry name" value="PRK05254.1-1"/>
    <property type="match status" value="1"/>
</dbReference>
<evidence type="ECO:0000256" key="11">
    <source>
        <dbReference type="RuleBase" id="RU003780"/>
    </source>
</evidence>
<dbReference type="EMBL" id="CP072842">
    <property type="protein sequence ID" value="QTV05330.1"/>
    <property type="molecule type" value="Genomic_DNA"/>
</dbReference>
<reference evidence="13 14" key="1">
    <citation type="journal article" date="2021" name="Int. J. Syst. Evol. Microbiol.">
        <title>Faecalibacter bovis sp. nov., isolated from cow faeces.</title>
        <authorList>
            <person name="Li F."/>
            <person name="Zhao W."/>
            <person name="Hong Q."/>
            <person name="Shao Q."/>
            <person name="Song J."/>
            <person name="Yang S."/>
        </authorList>
    </citation>
    <scope>NUCLEOTIDE SEQUENCE [LARGE SCALE GENOMIC DNA]</scope>
    <source>
        <strain evidence="13 14">ZY171143</strain>
    </source>
</reference>
<dbReference type="PANTHER" id="PTHR11264:SF0">
    <property type="entry name" value="URACIL-DNA GLYCOSYLASE"/>
    <property type="match status" value="1"/>
</dbReference>
<dbReference type="InterPro" id="IPR002043">
    <property type="entry name" value="UDG_fam1"/>
</dbReference>
<keyword evidence="6 9" id="KW-0227">DNA damage</keyword>
<keyword evidence="9" id="KW-0963">Cytoplasm</keyword>
<proteinExistence type="inferred from homology"/>
<dbReference type="NCBIfam" id="NF003589">
    <property type="entry name" value="PRK05254.1-2"/>
    <property type="match status" value="1"/>
</dbReference>
<evidence type="ECO:0000256" key="4">
    <source>
        <dbReference type="ARBA" id="ARBA00012030"/>
    </source>
</evidence>
<dbReference type="RefSeq" id="WP_230475961.1">
    <property type="nucleotide sequence ID" value="NZ_CP072842.1"/>
</dbReference>
<evidence type="ECO:0000256" key="1">
    <source>
        <dbReference type="ARBA" id="ARBA00001400"/>
    </source>
</evidence>
<dbReference type="InterPro" id="IPR005122">
    <property type="entry name" value="Uracil-DNA_glycosylase-like"/>
</dbReference>
<dbReference type="NCBIfam" id="NF003591">
    <property type="entry name" value="PRK05254.1-4"/>
    <property type="match status" value="1"/>
</dbReference>
<feature type="domain" description="Uracil-DNA glycosylase-like" evidence="12">
    <location>
        <begin position="50"/>
        <end position="210"/>
    </location>
</feature>
<keyword evidence="7 9" id="KW-0378">Hydrolase</keyword>
<name>A0ABX7XBS1_9FLAO</name>
<dbReference type="HAMAP" id="MF_00148">
    <property type="entry name" value="UDG"/>
    <property type="match status" value="1"/>
</dbReference>
<evidence type="ECO:0000259" key="12">
    <source>
        <dbReference type="SMART" id="SM00986"/>
    </source>
</evidence>
<dbReference type="Proteomes" id="UP000672011">
    <property type="component" value="Chromosome"/>
</dbReference>
<dbReference type="CDD" id="cd10027">
    <property type="entry name" value="UDG-F1-like"/>
    <property type="match status" value="1"/>
</dbReference>
<sequence>MKLKIEQSWNDVLEDEFSKDYFLKLIKFVENEFQSKTIYPPFNHIFSAFDYTPFNEVKVVILGQDPYHGPNQANGLSFSVNNGVKFPPSLQNIYKELQNDLGFSIPTSGDLSNWAKQGVLMLNSILTVEASNAGSHQKKGWEIFTDAVIEKLANEKEGIVFILWGSYAQKKGAKIDRNKHCVIESAHPSPLSVYRGFWDSKPFSKTNAYLESIGKQKIDWKQKEAKNETYIQSRIELDF</sequence>
<evidence type="ECO:0000256" key="2">
    <source>
        <dbReference type="ARBA" id="ARBA00002631"/>
    </source>
</evidence>
<dbReference type="PANTHER" id="PTHR11264">
    <property type="entry name" value="URACIL-DNA GLYCOSYLASE"/>
    <property type="match status" value="1"/>
</dbReference>
<comment type="subcellular location">
    <subcellularLocation>
        <location evidence="9">Cytoplasm</location>
    </subcellularLocation>
</comment>
<dbReference type="EC" id="3.2.2.27" evidence="4 9"/>
<evidence type="ECO:0000256" key="5">
    <source>
        <dbReference type="ARBA" id="ARBA00018429"/>
    </source>
</evidence>
<organism evidence="13 14">
    <name type="scientific">Faecalibacter bovis</name>
    <dbReference type="NCBI Taxonomy" id="2898187"/>
    <lineage>
        <taxon>Bacteria</taxon>
        <taxon>Pseudomonadati</taxon>
        <taxon>Bacteroidota</taxon>
        <taxon>Flavobacteriia</taxon>
        <taxon>Flavobacteriales</taxon>
        <taxon>Weeksellaceae</taxon>
        <taxon>Faecalibacter</taxon>
    </lineage>
</organism>
<dbReference type="InterPro" id="IPR018085">
    <property type="entry name" value="Ura-DNA_Glyclase_AS"/>
</dbReference>
<dbReference type="SUPFAM" id="SSF52141">
    <property type="entry name" value="Uracil-DNA glycosylase-like"/>
    <property type="match status" value="1"/>
</dbReference>
<dbReference type="Gene3D" id="3.40.470.10">
    <property type="entry name" value="Uracil-DNA glycosylase-like domain"/>
    <property type="match status" value="1"/>
</dbReference>
<evidence type="ECO:0000256" key="10">
    <source>
        <dbReference type="PROSITE-ProRule" id="PRU10072"/>
    </source>
</evidence>